<accession>A0ABV9YQJ1</accession>
<dbReference type="Gene3D" id="2.30.110.10">
    <property type="entry name" value="Electron Transport, Fmn-binding Protein, Chain A"/>
    <property type="match status" value="1"/>
</dbReference>
<dbReference type="Proteomes" id="UP001595947">
    <property type="component" value="Unassembled WGS sequence"/>
</dbReference>
<feature type="region of interest" description="Disordered" evidence="1">
    <location>
        <begin position="264"/>
        <end position="286"/>
    </location>
</feature>
<comment type="caution">
    <text evidence="3">The sequence shown here is derived from an EMBL/GenBank/DDBJ whole genome shotgun (WGS) entry which is preliminary data.</text>
</comment>
<evidence type="ECO:0000313" key="4">
    <source>
        <dbReference type="Proteomes" id="UP001595947"/>
    </source>
</evidence>
<dbReference type="SUPFAM" id="SSF50475">
    <property type="entry name" value="FMN-binding split barrel"/>
    <property type="match status" value="1"/>
</dbReference>
<reference evidence="4" key="1">
    <citation type="journal article" date="2019" name="Int. J. Syst. Evol. Microbiol.">
        <title>The Global Catalogue of Microorganisms (GCM) 10K type strain sequencing project: providing services to taxonomists for standard genome sequencing and annotation.</title>
        <authorList>
            <consortium name="The Broad Institute Genomics Platform"/>
            <consortium name="The Broad Institute Genome Sequencing Center for Infectious Disease"/>
            <person name="Wu L."/>
            <person name="Ma J."/>
        </authorList>
    </citation>
    <scope>NUCLEOTIDE SEQUENCE [LARGE SCALE GENOMIC DNA]</scope>
    <source>
        <strain evidence="4">CGMCC 4.7093</strain>
    </source>
</reference>
<feature type="region of interest" description="Disordered" evidence="1">
    <location>
        <begin position="211"/>
        <end position="231"/>
    </location>
</feature>
<protein>
    <submittedName>
        <fullName evidence="3">Pyridoxamine 5'-phosphate oxidase family protein</fullName>
    </submittedName>
</protein>
<dbReference type="RefSeq" id="WP_378038540.1">
    <property type="nucleotide sequence ID" value="NZ_JBHSIV010000032.1"/>
</dbReference>
<dbReference type="Gene3D" id="2.40.50.90">
    <property type="match status" value="1"/>
</dbReference>
<keyword evidence="2" id="KW-0472">Membrane</keyword>
<dbReference type="SUPFAM" id="SSF50199">
    <property type="entry name" value="Staphylococcal nuclease"/>
    <property type="match status" value="1"/>
</dbReference>
<name>A0ABV9YQJ1_9PSEU</name>
<evidence type="ECO:0000313" key="3">
    <source>
        <dbReference type="EMBL" id="MFC5065205.1"/>
    </source>
</evidence>
<keyword evidence="4" id="KW-1185">Reference proteome</keyword>
<dbReference type="EMBL" id="JBHSIV010000032">
    <property type="protein sequence ID" value="MFC5065205.1"/>
    <property type="molecule type" value="Genomic_DNA"/>
</dbReference>
<evidence type="ECO:0000256" key="2">
    <source>
        <dbReference type="SAM" id="Phobius"/>
    </source>
</evidence>
<feature type="compositionally biased region" description="Acidic residues" evidence="1">
    <location>
        <begin position="55"/>
        <end position="77"/>
    </location>
</feature>
<proteinExistence type="predicted"/>
<dbReference type="InterPro" id="IPR012349">
    <property type="entry name" value="Split_barrel_FMN-bd"/>
</dbReference>
<evidence type="ECO:0000256" key="1">
    <source>
        <dbReference type="SAM" id="MobiDB-lite"/>
    </source>
</evidence>
<dbReference type="InterPro" id="IPR035437">
    <property type="entry name" value="SNase_OB-fold_sf"/>
</dbReference>
<keyword evidence="2" id="KW-0812">Transmembrane</keyword>
<feature type="transmembrane region" description="Helical" evidence="2">
    <location>
        <begin position="236"/>
        <end position="257"/>
    </location>
</feature>
<keyword evidence="2" id="KW-1133">Transmembrane helix</keyword>
<sequence>MNGGLGRVEDRSGETTGEIDLSRLPGPRAADDDEAGPPRGVTGEAPPDEARPEPDPDPQDAWTDDDAGPDDWDEEPFPDGPLHGDVLHRVVAAGTAVLATSDLHGRRDISVLSGPRCFLRVLDATRLAFPDEGEESTTAVRANLAEVAGLGMLLVDHDGRRGLHLDGTARVVPAAELRAEHPDLPESPVPGRPTDVWVVVEVGDLYPLDGDDVPRFGAGRPAAAPPPERGRSRGTLAALAVLGVLVLLLGALSIVLATSGGQQEVGAQSPAPAPAPAADAAPTGPPVLRGQVRQVLDPATVVVDVDGRPVTVAVVGLDAATIPACATPAALAFARETLDGQTVTLVPDPTLPPSPSGPTRAYAVLGSQLSYTDAAILGGHAKASGAAQYRAVFDREQGVAQDDGVGMWGPPCVS</sequence>
<gene>
    <name evidence="3" type="ORF">ACFPBZ_23520</name>
</gene>
<organism evidence="3 4">
    <name type="scientific">Actinomycetospora atypica</name>
    <dbReference type="NCBI Taxonomy" id="1290095"/>
    <lineage>
        <taxon>Bacteria</taxon>
        <taxon>Bacillati</taxon>
        <taxon>Actinomycetota</taxon>
        <taxon>Actinomycetes</taxon>
        <taxon>Pseudonocardiales</taxon>
        <taxon>Pseudonocardiaceae</taxon>
        <taxon>Actinomycetospora</taxon>
    </lineage>
</organism>
<feature type="region of interest" description="Disordered" evidence="1">
    <location>
        <begin position="1"/>
        <end position="84"/>
    </location>
</feature>